<evidence type="ECO:0000313" key="8">
    <source>
        <dbReference type="Proteomes" id="UP000249451"/>
    </source>
</evidence>
<dbReference type="Pfam" id="PF01479">
    <property type="entry name" value="S4"/>
    <property type="match status" value="1"/>
</dbReference>
<keyword evidence="2 4" id="KW-0694">RNA-binding</keyword>
<dbReference type="GO" id="GO:0003727">
    <property type="term" value="F:single-stranded RNA binding"/>
    <property type="evidence" value="ECO:0007669"/>
    <property type="project" value="InterPro"/>
</dbReference>
<evidence type="ECO:0000256" key="4">
    <source>
        <dbReference type="PROSITE-ProRule" id="PRU00182"/>
    </source>
</evidence>
<dbReference type="CDD" id="cd00165">
    <property type="entry name" value="S4"/>
    <property type="match status" value="1"/>
</dbReference>
<dbReference type="Proteomes" id="UP000249451">
    <property type="component" value="Unassembled WGS sequence"/>
</dbReference>
<dbReference type="GO" id="GO:0034605">
    <property type="term" value="P:cellular response to heat"/>
    <property type="evidence" value="ECO:0007669"/>
    <property type="project" value="InterPro"/>
</dbReference>
<evidence type="ECO:0000256" key="5">
    <source>
        <dbReference type="SAM" id="MobiDB-lite"/>
    </source>
</evidence>
<protein>
    <submittedName>
        <fullName evidence="7">RNA-binding protein S4</fullName>
    </submittedName>
</protein>
<evidence type="ECO:0000256" key="2">
    <source>
        <dbReference type="ARBA" id="ARBA00022884"/>
    </source>
</evidence>
<dbReference type="InterPro" id="IPR036986">
    <property type="entry name" value="S4_RNA-bd_sf"/>
</dbReference>
<dbReference type="InterPro" id="IPR025708">
    <property type="entry name" value="HSP15"/>
</dbReference>
<comment type="caution">
    <text evidence="7">The sequence shown here is derived from an EMBL/GenBank/DDBJ whole genome shotgun (WGS) entry which is preliminary data.</text>
</comment>
<dbReference type="AlphaFoldDB" id="A0A2W5B931"/>
<proteinExistence type="inferred from homology"/>
<dbReference type="Gene3D" id="3.10.290.10">
    <property type="entry name" value="RNA-binding S4 domain"/>
    <property type="match status" value="1"/>
</dbReference>
<dbReference type="GO" id="GO:0003677">
    <property type="term" value="F:DNA binding"/>
    <property type="evidence" value="ECO:0007669"/>
    <property type="project" value="UniProtKB-KW"/>
</dbReference>
<sequence>MVRVDAWVWAVRLTKTRAQAAAACRAGHVKINGESVKPAQHVAVGDQVRVWGNHRERIVEVAELLHKRVGAPVAQKAYIDHSPPPPPKEIIASMPRRDPGAGRPTKKERRELDKFMRNQRRR</sequence>
<dbReference type="InterPro" id="IPR002942">
    <property type="entry name" value="S4_RNA-bd"/>
</dbReference>
<reference evidence="7 8" key="1">
    <citation type="submission" date="2017-11" db="EMBL/GenBank/DDBJ databases">
        <title>Infants hospitalized years apart are colonized by the same room-sourced microbial strains.</title>
        <authorList>
            <person name="Brooks B."/>
            <person name="Olm M.R."/>
            <person name="Firek B.A."/>
            <person name="Baker R."/>
            <person name="Thomas B.C."/>
            <person name="Morowitz M.J."/>
            <person name="Banfield J.F."/>
        </authorList>
    </citation>
    <scope>NUCLEOTIDE SEQUENCE [LARGE SCALE GENOMIC DNA]</scope>
    <source>
        <strain evidence="7">S2_012_000_R3_87</strain>
    </source>
</reference>
<name>A0A2W5B931_9CORY</name>
<gene>
    <name evidence="7" type="ORF">DI609_05025</name>
</gene>
<dbReference type="PROSITE" id="PS50889">
    <property type="entry name" value="S4"/>
    <property type="match status" value="1"/>
</dbReference>
<accession>A0A2W5B931</accession>
<feature type="region of interest" description="Disordered" evidence="5">
    <location>
        <begin position="75"/>
        <end position="122"/>
    </location>
</feature>
<organism evidence="7 8">
    <name type="scientific">Corynebacterium urealyticum</name>
    <dbReference type="NCBI Taxonomy" id="43771"/>
    <lineage>
        <taxon>Bacteria</taxon>
        <taxon>Bacillati</taxon>
        <taxon>Actinomycetota</taxon>
        <taxon>Actinomycetes</taxon>
        <taxon>Mycobacteriales</taxon>
        <taxon>Corynebacteriaceae</taxon>
        <taxon>Corynebacterium</taxon>
    </lineage>
</organism>
<evidence type="ECO:0000313" key="7">
    <source>
        <dbReference type="EMBL" id="PZP01100.1"/>
    </source>
</evidence>
<feature type="domain" description="RNA-binding S4" evidence="6">
    <location>
        <begin position="2"/>
        <end position="63"/>
    </location>
</feature>
<dbReference type="SMART" id="SM00363">
    <property type="entry name" value="S4"/>
    <property type="match status" value="1"/>
</dbReference>
<dbReference type="GO" id="GO:0043023">
    <property type="term" value="F:ribosomal large subunit binding"/>
    <property type="evidence" value="ECO:0007669"/>
    <property type="project" value="InterPro"/>
</dbReference>
<comment type="similarity">
    <text evidence="1">Belongs to the HSP15 family.</text>
</comment>
<evidence type="ECO:0000256" key="1">
    <source>
        <dbReference type="ARBA" id="ARBA00008396"/>
    </source>
</evidence>
<dbReference type="PIRSF" id="PIRSF016821">
    <property type="entry name" value="HSP15"/>
    <property type="match status" value="1"/>
</dbReference>
<evidence type="ECO:0000259" key="6">
    <source>
        <dbReference type="SMART" id="SM00363"/>
    </source>
</evidence>
<keyword evidence="3" id="KW-0238">DNA-binding</keyword>
<dbReference type="EMBL" id="QFNY01000093">
    <property type="protein sequence ID" value="PZP01100.1"/>
    <property type="molecule type" value="Genomic_DNA"/>
</dbReference>
<evidence type="ECO:0000256" key="3">
    <source>
        <dbReference type="ARBA" id="ARBA00023125"/>
    </source>
</evidence>
<dbReference type="SUPFAM" id="SSF55174">
    <property type="entry name" value="Alpha-L RNA-binding motif"/>
    <property type="match status" value="1"/>
</dbReference>